<comment type="pathway">
    <text evidence="8">Amino-acid biosynthesis; S-adenosyl-L-methionine biosynthesis; S-adenosyl-L-methionine from L-methionine: step 1/1.</text>
</comment>
<sequence>MYSPVRTAHADEQTSRPFLFTSESCGEGHSDRLCDQISDAILDAYVREDPEASVNCSVVAKSGMFMVLGQVTSKSHVDIASITRNVVRLVGYDSSDKWLDYRCISVMLSVDFREPHEPDHMNRRMLDQQGVFYGYATNETSEMLPLTTVLAHRINEILRMARERKELPWLGPDTTSQVTVQYVTRDGGVIPQHVRAILVSAQQYERTEILVGRLSGETESHLLILNQVNPSGPFTIGGPKGDAGLTGRKVIADSYGGWGSHGGHRVSGKDASYMERAVSYYARWICKSLVAAQLAKRCLLQLTYVSGIELPTAMHSNCYGSSQKTETELLSIVEREFKLRHRDMVDILHLHRPIFRAACRSHHYMDQMAPWEHPKELRGESD</sequence>
<evidence type="ECO:0000256" key="8">
    <source>
        <dbReference type="RuleBase" id="RU000541"/>
    </source>
</evidence>
<dbReference type="AlphaFoldDB" id="A0AAN7W091"/>
<evidence type="ECO:0000313" key="14">
    <source>
        <dbReference type="Proteomes" id="UP001310594"/>
    </source>
</evidence>
<accession>A0AAN7W091</accession>
<dbReference type="Pfam" id="PF00438">
    <property type="entry name" value="S-AdoMet_synt_N"/>
    <property type="match status" value="1"/>
</dbReference>
<evidence type="ECO:0000259" key="10">
    <source>
        <dbReference type="Pfam" id="PF00438"/>
    </source>
</evidence>
<dbReference type="Proteomes" id="UP001310594">
    <property type="component" value="Unassembled WGS sequence"/>
</dbReference>
<evidence type="ECO:0000256" key="7">
    <source>
        <dbReference type="ARBA" id="ARBA00022958"/>
    </source>
</evidence>
<dbReference type="PANTHER" id="PTHR11964">
    <property type="entry name" value="S-ADENOSYLMETHIONINE SYNTHETASE"/>
    <property type="match status" value="1"/>
</dbReference>
<dbReference type="Gene3D" id="3.30.300.10">
    <property type="match status" value="3"/>
</dbReference>
<dbReference type="Pfam" id="PF02772">
    <property type="entry name" value="S-AdoMet_synt_M"/>
    <property type="match status" value="1"/>
</dbReference>
<dbReference type="NCBIfam" id="TIGR01034">
    <property type="entry name" value="metK"/>
    <property type="match status" value="1"/>
</dbReference>
<organism evidence="13 14">
    <name type="scientific">Elasticomyces elasticus</name>
    <dbReference type="NCBI Taxonomy" id="574655"/>
    <lineage>
        <taxon>Eukaryota</taxon>
        <taxon>Fungi</taxon>
        <taxon>Dikarya</taxon>
        <taxon>Ascomycota</taxon>
        <taxon>Pezizomycotina</taxon>
        <taxon>Dothideomycetes</taxon>
        <taxon>Dothideomycetidae</taxon>
        <taxon>Mycosphaerellales</taxon>
        <taxon>Teratosphaeriaceae</taxon>
        <taxon>Elasticomyces</taxon>
    </lineage>
</organism>
<evidence type="ECO:0000256" key="3">
    <source>
        <dbReference type="ARBA" id="ARBA00022723"/>
    </source>
</evidence>
<comment type="caution">
    <text evidence="13">The sequence shown here is derived from an EMBL/GenBank/DDBJ whole genome shotgun (WGS) entry which is preliminary data.</text>
</comment>
<dbReference type="GO" id="GO:0046872">
    <property type="term" value="F:metal ion binding"/>
    <property type="evidence" value="ECO:0007669"/>
    <property type="project" value="UniProtKB-KW"/>
</dbReference>
<feature type="domain" description="S-adenosylmethionine synthetase C-terminal" evidence="12">
    <location>
        <begin position="236"/>
        <end position="372"/>
    </location>
</feature>
<evidence type="ECO:0000256" key="6">
    <source>
        <dbReference type="ARBA" id="ARBA00022842"/>
    </source>
</evidence>
<evidence type="ECO:0000256" key="1">
    <source>
        <dbReference type="ARBA" id="ARBA00022563"/>
    </source>
</evidence>
<dbReference type="GO" id="GO:0006556">
    <property type="term" value="P:S-adenosylmethionine biosynthetic process"/>
    <property type="evidence" value="ECO:0007669"/>
    <property type="project" value="InterPro"/>
</dbReference>
<evidence type="ECO:0000256" key="4">
    <source>
        <dbReference type="ARBA" id="ARBA00022741"/>
    </source>
</evidence>
<evidence type="ECO:0000256" key="9">
    <source>
        <dbReference type="RuleBase" id="RU004462"/>
    </source>
</evidence>
<keyword evidence="6 8" id="KW-0460">Magnesium</keyword>
<dbReference type="InterPro" id="IPR022636">
    <property type="entry name" value="S-AdoMet_synthetase_sfam"/>
</dbReference>
<keyword evidence="5 8" id="KW-0067">ATP-binding</keyword>
<keyword evidence="2 8" id="KW-0808">Transferase</keyword>
<dbReference type="EC" id="2.5.1.6" evidence="8"/>
<keyword evidence="7 8" id="KW-0630">Potassium</keyword>
<keyword evidence="1 8" id="KW-0554">One-carbon metabolism</keyword>
<protein>
    <recommendedName>
        <fullName evidence="8">S-adenosylmethionine synthase</fullName>
        <ecNumber evidence="8">2.5.1.6</ecNumber>
    </recommendedName>
</protein>
<gene>
    <name evidence="13" type="primary">MAT2A</name>
    <name evidence="13" type="ORF">LTR97_010350</name>
</gene>
<dbReference type="GO" id="GO:0005524">
    <property type="term" value="F:ATP binding"/>
    <property type="evidence" value="ECO:0007669"/>
    <property type="project" value="UniProtKB-KW"/>
</dbReference>
<reference evidence="13" key="1">
    <citation type="submission" date="2023-08" db="EMBL/GenBank/DDBJ databases">
        <title>Black Yeasts Isolated from many extreme environments.</title>
        <authorList>
            <person name="Coleine C."/>
            <person name="Stajich J.E."/>
            <person name="Selbmann L."/>
        </authorList>
    </citation>
    <scope>NUCLEOTIDE SEQUENCE</scope>
    <source>
        <strain evidence="13">CCFEE 5810</strain>
    </source>
</reference>
<keyword evidence="3 8" id="KW-0479">Metal-binding</keyword>
<dbReference type="InterPro" id="IPR022628">
    <property type="entry name" value="S-AdoMet_synt_N"/>
</dbReference>
<dbReference type="Pfam" id="PF02773">
    <property type="entry name" value="S-AdoMet_synt_C"/>
    <property type="match status" value="1"/>
</dbReference>
<comment type="catalytic activity">
    <reaction evidence="8">
        <text>L-methionine + ATP + H2O = S-adenosyl-L-methionine + phosphate + diphosphate</text>
        <dbReference type="Rhea" id="RHEA:21080"/>
        <dbReference type="ChEBI" id="CHEBI:15377"/>
        <dbReference type="ChEBI" id="CHEBI:30616"/>
        <dbReference type="ChEBI" id="CHEBI:33019"/>
        <dbReference type="ChEBI" id="CHEBI:43474"/>
        <dbReference type="ChEBI" id="CHEBI:57844"/>
        <dbReference type="ChEBI" id="CHEBI:59789"/>
        <dbReference type="EC" id="2.5.1.6"/>
    </reaction>
</comment>
<name>A0AAN7W091_9PEZI</name>
<evidence type="ECO:0000256" key="2">
    <source>
        <dbReference type="ARBA" id="ARBA00022679"/>
    </source>
</evidence>
<evidence type="ECO:0000313" key="13">
    <source>
        <dbReference type="EMBL" id="KAK5692874.1"/>
    </source>
</evidence>
<dbReference type="InterPro" id="IPR022630">
    <property type="entry name" value="S-AdoMet_synt_C"/>
</dbReference>
<dbReference type="SUPFAM" id="SSF55973">
    <property type="entry name" value="S-adenosylmethionine synthetase"/>
    <property type="match status" value="3"/>
</dbReference>
<comment type="cofactor">
    <cofactor evidence="8">
        <name>Mg(2+)</name>
        <dbReference type="ChEBI" id="CHEBI:18420"/>
    </cofactor>
    <text evidence="8">Binds 2 magnesium ions per subunit. The magnesium ions interact primarily with the substrate.</text>
</comment>
<dbReference type="PIRSF" id="PIRSF000497">
    <property type="entry name" value="MAT"/>
    <property type="match status" value="1"/>
</dbReference>
<dbReference type="GO" id="GO:0006730">
    <property type="term" value="P:one-carbon metabolic process"/>
    <property type="evidence" value="ECO:0007669"/>
    <property type="project" value="UniProtKB-KW"/>
</dbReference>
<proteinExistence type="inferred from homology"/>
<dbReference type="InterPro" id="IPR002133">
    <property type="entry name" value="S-AdoMet_synthetase"/>
</dbReference>
<comment type="similarity">
    <text evidence="9">Belongs to the AdoMet synthase family.</text>
</comment>
<dbReference type="EMBL" id="JAVRQU010000018">
    <property type="protein sequence ID" value="KAK5692874.1"/>
    <property type="molecule type" value="Genomic_DNA"/>
</dbReference>
<keyword evidence="4 8" id="KW-0547">Nucleotide-binding</keyword>
<comment type="cofactor">
    <cofactor evidence="8">
        <name>K(+)</name>
        <dbReference type="ChEBI" id="CHEBI:29103"/>
    </cofactor>
    <text evidence="8">Binds 1 potassium ion per subunit. The potassium ion interacts primarily with the substrate.</text>
</comment>
<dbReference type="GO" id="GO:0004478">
    <property type="term" value="F:methionine adenosyltransferase activity"/>
    <property type="evidence" value="ECO:0007669"/>
    <property type="project" value="UniProtKB-EC"/>
</dbReference>
<feature type="domain" description="S-adenosylmethionine synthetase central" evidence="11">
    <location>
        <begin position="128"/>
        <end position="206"/>
    </location>
</feature>
<comment type="function">
    <text evidence="8">Catalyzes the formation of S-adenosylmethionine from methionine and ATP.</text>
</comment>
<dbReference type="InterPro" id="IPR022629">
    <property type="entry name" value="S-AdoMet_synt_central"/>
</dbReference>
<feature type="domain" description="S-adenosylmethionine synthetase N-terminal" evidence="10">
    <location>
        <begin position="18"/>
        <end position="111"/>
    </location>
</feature>
<evidence type="ECO:0000259" key="12">
    <source>
        <dbReference type="Pfam" id="PF02773"/>
    </source>
</evidence>
<evidence type="ECO:0000259" key="11">
    <source>
        <dbReference type="Pfam" id="PF02772"/>
    </source>
</evidence>
<evidence type="ECO:0000256" key="5">
    <source>
        <dbReference type="ARBA" id="ARBA00022840"/>
    </source>
</evidence>